<feature type="region of interest" description="Disordered" evidence="1">
    <location>
        <begin position="363"/>
        <end position="382"/>
    </location>
</feature>
<keyword evidence="2" id="KW-0812">Transmembrane</keyword>
<feature type="transmembrane region" description="Helical" evidence="2">
    <location>
        <begin position="384"/>
        <end position="403"/>
    </location>
</feature>
<protein>
    <submittedName>
        <fullName evidence="3">Uncharacterized protein</fullName>
    </submittedName>
</protein>
<comment type="caution">
    <text evidence="3">The sequence shown here is derived from an EMBL/GenBank/DDBJ whole genome shotgun (WGS) entry which is preliminary data.</text>
</comment>
<dbReference type="Proteomes" id="UP000251800">
    <property type="component" value="Unassembled WGS sequence"/>
</dbReference>
<evidence type="ECO:0000256" key="1">
    <source>
        <dbReference type="SAM" id="MobiDB-lite"/>
    </source>
</evidence>
<evidence type="ECO:0000313" key="3">
    <source>
        <dbReference type="EMBL" id="PWN55746.1"/>
    </source>
</evidence>
<accession>A0A363UJZ3</accession>
<keyword evidence="2" id="KW-0472">Membrane</keyword>
<dbReference type="Gene3D" id="2.60.120.260">
    <property type="entry name" value="Galactose-binding domain-like"/>
    <property type="match status" value="1"/>
</dbReference>
<organism evidence="3 4">
    <name type="scientific">Abyssibacter profundi</name>
    <dbReference type="NCBI Taxonomy" id="2182787"/>
    <lineage>
        <taxon>Bacteria</taxon>
        <taxon>Pseudomonadati</taxon>
        <taxon>Pseudomonadota</taxon>
        <taxon>Gammaproteobacteria</taxon>
        <taxon>Chromatiales</taxon>
        <taxon>Oceanococcaceae</taxon>
        <taxon>Abyssibacter</taxon>
    </lineage>
</organism>
<name>A0A363UJZ3_9GAMM</name>
<dbReference type="AlphaFoldDB" id="A0A363UJZ3"/>
<sequence>MVYSDRQHSFGNTGAADHPGQTIVDAVPDPGNDSPDFSDAAFTLARPTFNGCTHIDNYPDPDGPDGLWKLPEALRFVVTSLEGVTADRPVPGQPATATVATEIFPDCSQDVGGVPVLALEDDYSEPDTDGEYTLSWTRPDSAVGPDTLQQTSACTADFVDAADDPLVAGTNARWSGSPQWQSQPNPADGSTAYYVPNGAAQDEALTMIGSLEIPADHSSMLTFTTRQGLESGYDFGLVEVSADGGDFSTVATYTGPGGLTPADVFDGTRSVDLSAYAGQSIRLRFRLTSDAYNVGQPAGWYIDNIAVTNSSWSDRVTATPALSYTVTDQPSGMYCYRVRTRLPVGSTAIDSAWSNLVTVVVDNPNAPEPPDGENPVTPSARSGAGGAVAMPVLLWLGLAGVAMRRRRR</sequence>
<dbReference type="Pfam" id="PF20773">
    <property type="entry name" value="InhA-like_MAM"/>
    <property type="match status" value="1"/>
</dbReference>
<evidence type="ECO:0000256" key="2">
    <source>
        <dbReference type="SAM" id="Phobius"/>
    </source>
</evidence>
<gene>
    <name evidence="3" type="ORF">DEH80_11515</name>
</gene>
<feature type="region of interest" description="Disordered" evidence="1">
    <location>
        <begin position="1"/>
        <end position="23"/>
    </location>
</feature>
<reference evidence="3 4" key="1">
    <citation type="submission" date="2018-05" db="EMBL/GenBank/DDBJ databases">
        <title>Abyssibacter profundi OUC007T gen. nov., sp. nov, a marine bacterium isolated from seawater of the Mariana Trench.</title>
        <authorList>
            <person name="Zhou S."/>
        </authorList>
    </citation>
    <scope>NUCLEOTIDE SEQUENCE [LARGE SCALE GENOMIC DNA]</scope>
    <source>
        <strain evidence="3 4">OUC007</strain>
    </source>
</reference>
<dbReference type="OrthoDB" id="480426at2"/>
<keyword evidence="2" id="KW-1133">Transmembrane helix</keyword>
<keyword evidence="4" id="KW-1185">Reference proteome</keyword>
<proteinExistence type="predicted"/>
<dbReference type="EMBL" id="QEQK01000009">
    <property type="protein sequence ID" value="PWN55746.1"/>
    <property type="molecule type" value="Genomic_DNA"/>
</dbReference>
<evidence type="ECO:0000313" key="4">
    <source>
        <dbReference type="Proteomes" id="UP000251800"/>
    </source>
</evidence>